<organism evidence="1 2">
    <name type="scientific">Racocetra persica</name>
    <dbReference type="NCBI Taxonomy" id="160502"/>
    <lineage>
        <taxon>Eukaryota</taxon>
        <taxon>Fungi</taxon>
        <taxon>Fungi incertae sedis</taxon>
        <taxon>Mucoromycota</taxon>
        <taxon>Glomeromycotina</taxon>
        <taxon>Glomeromycetes</taxon>
        <taxon>Diversisporales</taxon>
        <taxon>Gigasporaceae</taxon>
        <taxon>Racocetra</taxon>
    </lineage>
</organism>
<protein>
    <submittedName>
        <fullName evidence="1">7248_t:CDS:1</fullName>
    </submittedName>
</protein>
<keyword evidence="2" id="KW-1185">Reference proteome</keyword>
<gene>
    <name evidence="1" type="ORF">RPERSI_LOCUS5160</name>
</gene>
<dbReference type="Proteomes" id="UP000789920">
    <property type="component" value="Unassembled WGS sequence"/>
</dbReference>
<evidence type="ECO:0000313" key="2">
    <source>
        <dbReference type="Proteomes" id="UP000789920"/>
    </source>
</evidence>
<comment type="caution">
    <text evidence="1">The sequence shown here is derived from an EMBL/GenBank/DDBJ whole genome shotgun (WGS) entry which is preliminary data.</text>
</comment>
<proteinExistence type="predicted"/>
<name>A0ACA9MBA1_9GLOM</name>
<dbReference type="EMBL" id="CAJVQC010007600">
    <property type="protein sequence ID" value="CAG8581435.1"/>
    <property type="molecule type" value="Genomic_DNA"/>
</dbReference>
<accession>A0ACA9MBA1</accession>
<evidence type="ECO:0000313" key="1">
    <source>
        <dbReference type="EMBL" id="CAG8581435.1"/>
    </source>
</evidence>
<reference evidence="1" key="1">
    <citation type="submission" date="2021-06" db="EMBL/GenBank/DDBJ databases">
        <authorList>
            <person name="Kallberg Y."/>
            <person name="Tangrot J."/>
            <person name="Rosling A."/>
        </authorList>
    </citation>
    <scope>NUCLEOTIDE SEQUENCE</scope>
    <source>
        <strain evidence="1">MA461A</strain>
    </source>
</reference>
<sequence>MSVLRELGKTGAKIPAIGLGCMGMSEFYGSSDEAENLKVLNRAIDLGCVFWDTADMYGCGNNEILLSKVLKDRRNGIFLCTKFGNVRGENGEFLDVNGKPEYVHEACEKSLQRLGVDCIDLYYQHRVDSTVPIEDTVKAMAELVEKGKVKYIGLSECSADTLRRAHKVHPIAAMEYSPWSLDIESNGLKKACEELGVTIVAYSPIGRGILSGRYKSINDFEPNDIRRYLPRFMGDNFTKNLDLVKEIEKIAEKKSVTASQICLAWVLAQGENIVAIPGTKKIKYLEENVHAANVKLTAEELAEIRKIIDSIEVAGHRYPEGHKK</sequence>
<feature type="non-terminal residue" evidence="1">
    <location>
        <position position="324"/>
    </location>
</feature>